<dbReference type="EMBL" id="CAFBOF010000002">
    <property type="protein sequence ID" value="CAB4969186.1"/>
    <property type="molecule type" value="Genomic_DNA"/>
</dbReference>
<dbReference type="SUPFAM" id="SSF51230">
    <property type="entry name" value="Single hybrid motif"/>
    <property type="match status" value="1"/>
</dbReference>
<dbReference type="InterPro" id="IPR000089">
    <property type="entry name" value="Biotin_lipoyl"/>
</dbReference>
<evidence type="ECO:0000313" key="2">
    <source>
        <dbReference type="EMBL" id="CAB4728334.1"/>
    </source>
</evidence>
<evidence type="ECO:0000259" key="1">
    <source>
        <dbReference type="Pfam" id="PF00364"/>
    </source>
</evidence>
<dbReference type="Pfam" id="PF00364">
    <property type="entry name" value="Biotin_lipoyl"/>
    <property type="match status" value="1"/>
</dbReference>
<accession>A0A6J7FLS2</accession>
<feature type="domain" description="Lipoyl-binding" evidence="1">
    <location>
        <begin position="19"/>
        <end position="81"/>
    </location>
</feature>
<organism evidence="3">
    <name type="scientific">freshwater metagenome</name>
    <dbReference type="NCBI Taxonomy" id="449393"/>
    <lineage>
        <taxon>unclassified sequences</taxon>
        <taxon>metagenomes</taxon>
        <taxon>ecological metagenomes</taxon>
    </lineage>
</organism>
<dbReference type="EMBL" id="CAEZYK010000067">
    <property type="protein sequence ID" value="CAB4728334.1"/>
    <property type="molecule type" value="Genomic_DNA"/>
</dbReference>
<dbReference type="EMBL" id="CAFBPQ010000010">
    <property type="protein sequence ID" value="CAB5019002.1"/>
    <property type="molecule type" value="Genomic_DNA"/>
</dbReference>
<sequence length="86" mass="9139">MASLIEHGEDLLVPERMIVAPGVGVFRTIGLNENSKLEAGQTVGMLDGPGTSVPIVSPFSGNLTSIIVEDGERLREGQPVAWLRVN</sequence>
<evidence type="ECO:0000313" key="3">
    <source>
        <dbReference type="EMBL" id="CAB4896436.1"/>
    </source>
</evidence>
<gene>
    <name evidence="2" type="ORF">UFOPK2683_01116</name>
    <name evidence="3" type="ORF">UFOPK3605_00228</name>
    <name evidence="4" type="ORF">UFOPK3897_00227</name>
    <name evidence="5" type="ORF">UFOPK4121_00531</name>
</gene>
<protein>
    <submittedName>
        <fullName evidence="3">Unannotated protein</fullName>
    </submittedName>
</protein>
<evidence type="ECO:0000313" key="5">
    <source>
        <dbReference type="EMBL" id="CAB5019002.1"/>
    </source>
</evidence>
<dbReference type="EMBL" id="CAFBMM010000003">
    <property type="protein sequence ID" value="CAB4896436.1"/>
    <property type="molecule type" value="Genomic_DNA"/>
</dbReference>
<dbReference type="Gene3D" id="2.40.50.100">
    <property type="match status" value="1"/>
</dbReference>
<evidence type="ECO:0000313" key="4">
    <source>
        <dbReference type="EMBL" id="CAB4969186.1"/>
    </source>
</evidence>
<reference evidence="3" key="1">
    <citation type="submission" date="2020-05" db="EMBL/GenBank/DDBJ databases">
        <authorList>
            <person name="Chiriac C."/>
            <person name="Salcher M."/>
            <person name="Ghai R."/>
            <person name="Kavagutti S V."/>
        </authorList>
    </citation>
    <scope>NUCLEOTIDE SEQUENCE</scope>
</reference>
<dbReference type="AlphaFoldDB" id="A0A6J7FLS2"/>
<dbReference type="InterPro" id="IPR011053">
    <property type="entry name" value="Single_hybrid_motif"/>
</dbReference>
<proteinExistence type="predicted"/>
<name>A0A6J7FLS2_9ZZZZ</name>